<keyword evidence="2" id="KW-1133">Transmembrane helix</keyword>
<feature type="transmembrane region" description="Helical" evidence="2">
    <location>
        <begin position="84"/>
        <end position="108"/>
    </location>
</feature>
<keyword evidence="2" id="KW-0472">Membrane</keyword>
<feature type="transmembrane region" description="Helical" evidence="2">
    <location>
        <begin position="189"/>
        <end position="208"/>
    </location>
</feature>
<keyword evidence="4" id="KW-1185">Reference proteome</keyword>
<accession>A0ABS5A1E2</accession>
<dbReference type="RefSeq" id="WP_209921747.1">
    <property type="nucleotide sequence ID" value="NZ_JAGIOP010000002.1"/>
</dbReference>
<evidence type="ECO:0000313" key="4">
    <source>
        <dbReference type="Proteomes" id="UP000694460"/>
    </source>
</evidence>
<feature type="compositionally biased region" description="Pro residues" evidence="1">
    <location>
        <begin position="15"/>
        <end position="29"/>
    </location>
</feature>
<feature type="region of interest" description="Disordered" evidence="1">
    <location>
        <begin position="1"/>
        <end position="78"/>
    </location>
</feature>
<sequence>MNYPNGPYGQGFPQQPGPPQQPGYPPHPGFPQQAGYPQQPGYPPQPGFPQQQGFPPPGYPPQGGFQPQPYGMPSPEPSGATGTIAAVLAALGALSGLGGGAVGAFALAVTGSDADLTGGVHALLIVSVLFSVVFGLMIAIGAVLLFQRKMLGRWLVVGACALAILSTLITFGVGITAEADVYGSYSGGAVFNLFGLVFPIATIVLAMLPPTTAWIRAKPNPVAPQFYPPYQG</sequence>
<evidence type="ECO:0000256" key="1">
    <source>
        <dbReference type="SAM" id="MobiDB-lite"/>
    </source>
</evidence>
<feature type="transmembrane region" description="Helical" evidence="2">
    <location>
        <begin position="153"/>
        <end position="177"/>
    </location>
</feature>
<dbReference type="Proteomes" id="UP000694460">
    <property type="component" value="Unassembled WGS sequence"/>
</dbReference>
<feature type="compositionally biased region" description="Low complexity" evidence="1">
    <location>
        <begin position="1"/>
        <end position="14"/>
    </location>
</feature>
<evidence type="ECO:0000313" key="3">
    <source>
        <dbReference type="EMBL" id="MBP2455246.1"/>
    </source>
</evidence>
<feature type="compositionally biased region" description="Low complexity" evidence="1">
    <location>
        <begin position="30"/>
        <end position="39"/>
    </location>
</feature>
<organism evidence="3 4">
    <name type="scientific">Mycolicibacterium lutetiense</name>
    <dbReference type="NCBI Taxonomy" id="1641992"/>
    <lineage>
        <taxon>Bacteria</taxon>
        <taxon>Bacillati</taxon>
        <taxon>Actinomycetota</taxon>
        <taxon>Actinomycetes</taxon>
        <taxon>Mycobacteriales</taxon>
        <taxon>Mycobacteriaceae</taxon>
        <taxon>Mycolicibacterium</taxon>
    </lineage>
</organism>
<gene>
    <name evidence="3" type="ORF">JOF57_005159</name>
</gene>
<protein>
    <submittedName>
        <fullName evidence="3">Uncharacterized protein</fullName>
    </submittedName>
</protein>
<comment type="caution">
    <text evidence="3">The sequence shown here is derived from an EMBL/GenBank/DDBJ whole genome shotgun (WGS) entry which is preliminary data.</text>
</comment>
<keyword evidence="2" id="KW-0812">Transmembrane</keyword>
<feature type="transmembrane region" description="Helical" evidence="2">
    <location>
        <begin position="120"/>
        <end position="146"/>
    </location>
</feature>
<reference evidence="3 4" key="1">
    <citation type="submission" date="2021-03" db="EMBL/GenBank/DDBJ databases">
        <title>Sequencing the genomes of 1000 actinobacteria strains.</title>
        <authorList>
            <person name="Klenk H.-P."/>
        </authorList>
    </citation>
    <scope>NUCLEOTIDE SEQUENCE [LARGE SCALE GENOMIC DNA]</scope>
    <source>
        <strain evidence="3 4">DSM 46713</strain>
    </source>
</reference>
<dbReference type="EMBL" id="JAGIOP010000002">
    <property type="protein sequence ID" value="MBP2455246.1"/>
    <property type="molecule type" value="Genomic_DNA"/>
</dbReference>
<evidence type="ECO:0000256" key="2">
    <source>
        <dbReference type="SAM" id="Phobius"/>
    </source>
</evidence>
<proteinExistence type="predicted"/>
<name>A0ABS5A1E2_9MYCO</name>